<dbReference type="eggNOG" id="COG2831">
    <property type="taxonomic scope" value="Bacteria"/>
</dbReference>
<reference evidence="2" key="1">
    <citation type="submission" date="2015-01" db="EMBL/GenBank/DDBJ databases">
        <authorList>
            <person name="MANFREDI Pablo"/>
        </authorList>
    </citation>
    <scope>NUCLEOTIDE SEQUENCE [LARGE SCALE GENOMIC DNA]</scope>
    <source>
        <strain evidence="2">Ccyn2B</strain>
    </source>
</reference>
<dbReference type="Proteomes" id="UP000038055">
    <property type="component" value="Unassembled WGS sequence"/>
</dbReference>
<dbReference type="RefSeq" id="WP_041992310.1">
    <property type="nucleotide sequence ID" value="NZ_CDOD01000023.1"/>
</dbReference>
<organism evidence="1 2">
    <name type="scientific">Capnocytophaga cynodegmi</name>
    <dbReference type="NCBI Taxonomy" id="28189"/>
    <lineage>
        <taxon>Bacteria</taxon>
        <taxon>Pseudomonadati</taxon>
        <taxon>Bacteroidota</taxon>
        <taxon>Flavobacteriia</taxon>
        <taxon>Flavobacteriales</taxon>
        <taxon>Flavobacteriaceae</taxon>
        <taxon>Capnocytophaga</taxon>
    </lineage>
</organism>
<dbReference type="AlphaFoldDB" id="A0A0B7H9J3"/>
<name>A0A0B7H9J3_9FLAO</name>
<evidence type="ECO:0000313" key="1">
    <source>
        <dbReference type="EMBL" id="CEN36020.1"/>
    </source>
</evidence>
<dbReference type="STRING" id="28189.CCYN74_90001"/>
<dbReference type="EMBL" id="CDOD01000023">
    <property type="protein sequence ID" value="CEN36020.1"/>
    <property type="molecule type" value="Genomic_DNA"/>
</dbReference>
<protein>
    <submittedName>
        <fullName evidence="1">Uncharacterized protein</fullName>
    </submittedName>
</protein>
<sequence length="616" mass="72323">MSRKLYLCVVIFFLGTLFLFPQATNSLDIIKKDSTEIQKDKDFYSRVKRYFGKYKLTKNLASFFSDSSKKSPTSKQIDKELNLNYVKYQGKIIRKIEVVTLDPFGFDEKDLSKTPQKKMEVYGNALHIKTRARTVKKQLLFSENKPMDSLLLKESERLLREQNYIRRVLIRPVEISAVSDSVDIQVVALDSWTMFFASDLTDKRGWIRVNEQNLFGLGHEAYVLYRQYFKSFSDNGKGFGYRAKNIRNSHIDLFTSYYRDYENLFSKQLVAERRFYSPYTRWAGKIGYHENRYQEDIFFKDSVYRPPLRTKIFDVYAGYAIPLKKKSLGSINNFVISARYKNLNYAENAPNSLNVDNYFSNEHLLLSKFSLNKTNFVQDRYIFRHGDIEDVNIGHSIFLTLGTLQKNEKLHPYFGLGFSLAKYADKGYYSLNLEAGSLLMKDNVKQSVFKGESIYFSNLFSLGNWHFRQFFKTSFVVGLNRTAHPKDRVSLNEREGILGFYSNVYGTRKLVLSSQTQSYSPFSWLGFRFNPFFNVDVGFLGKENKPFFKTDIYSKIAIGFYISNDYLMFQSFQFSLCYFPRIPMEGNHIFKITNIQNDDFRLQTFQYRPPNTVIYK</sequence>
<gene>
    <name evidence="1" type="ORF">CCYN2B_30030</name>
</gene>
<proteinExistence type="predicted"/>
<keyword evidence="2" id="KW-1185">Reference proteome</keyword>
<evidence type="ECO:0000313" key="2">
    <source>
        <dbReference type="Proteomes" id="UP000038055"/>
    </source>
</evidence>
<accession>A0A0B7H9J3</accession>